<dbReference type="EMBL" id="BLXT01005114">
    <property type="protein sequence ID" value="GFO19803.1"/>
    <property type="molecule type" value="Genomic_DNA"/>
</dbReference>
<comment type="caution">
    <text evidence="2">The sequence shown here is derived from an EMBL/GenBank/DDBJ whole genome shotgun (WGS) entry which is preliminary data.</text>
</comment>
<evidence type="ECO:0000256" key="1">
    <source>
        <dbReference type="SAM" id="MobiDB-lite"/>
    </source>
</evidence>
<proteinExistence type="predicted"/>
<gene>
    <name evidence="2" type="ORF">PoB_004630800</name>
</gene>
<dbReference type="AlphaFoldDB" id="A0AAV4BKX9"/>
<evidence type="ECO:0000313" key="3">
    <source>
        <dbReference type="Proteomes" id="UP000735302"/>
    </source>
</evidence>
<feature type="compositionally biased region" description="Basic residues" evidence="1">
    <location>
        <begin position="73"/>
        <end position="86"/>
    </location>
</feature>
<keyword evidence="3" id="KW-1185">Reference proteome</keyword>
<evidence type="ECO:0000313" key="2">
    <source>
        <dbReference type="EMBL" id="GFO19803.1"/>
    </source>
</evidence>
<organism evidence="2 3">
    <name type="scientific">Plakobranchus ocellatus</name>
    <dbReference type="NCBI Taxonomy" id="259542"/>
    <lineage>
        <taxon>Eukaryota</taxon>
        <taxon>Metazoa</taxon>
        <taxon>Spiralia</taxon>
        <taxon>Lophotrochozoa</taxon>
        <taxon>Mollusca</taxon>
        <taxon>Gastropoda</taxon>
        <taxon>Heterobranchia</taxon>
        <taxon>Euthyneura</taxon>
        <taxon>Panpulmonata</taxon>
        <taxon>Sacoglossa</taxon>
        <taxon>Placobranchoidea</taxon>
        <taxon>Plakobranchidae</taxon>
        <taxon>Plakobranchus</taxon>
    </lineage>
</organism>
<sequence length="159" mass="17707">MMSGFHDLVRSESRWLARTQTRDTKTLVDFRASSLIMALGKSFVGSSAETEVDEPPLKFVRTGHRRPVVRRVRGGKQHNRNRRPQRARSSDTFDHNKTAARYAKTIALAGDSQPSFPTLRAVALRGCLIASRIVGINNVVTNHNVNSMPCHNVTVAKSK</sequence>
<feature type="region of interest" description="Disordered" evidence="1">
    <location>
        <begin position="73"/>
        <end position="96"/>
    </location>
</feature>
<dbReference type="Proteomes" id="UP000735302">
    <property type="component" value="Unassembled WGS sequence"/>
</dbReference>
<name>A0AAV4BKX9_9GAST</name>
<reference evidence="2 3" key="1">
    <citation type="journal article" date="2021" name="Elife">
        <title>Chloroplast acquisition without the gene transfer in kleptoplastic sea slugs, Plakobranchus ocellatus.</title>
        <authorList>
            <person name="Maeda T."/>
            <person name="Takahashi S."/>
            <person name="Yoshida T."/>
            <person name="Shimamura S."/>
            <person name="Takaki Y."/>
            <person name="Nagai Y."/>
            <person name="Toyoda A."/>
            <person name="Suzuki Y."/>
            <person name="Arimoto A."/>
            <person name="Ishii H."/>
            <person name="Satoh N."/>
            <person name="Nishiyama T."/>
            <person name="Hasebe M."/>
            <person name="Maruyama T."/>
            <person name="Minagawa J."/>
            <person name="Obokata J."/>
            <person name="Shigenobu S."/>
        </authorList>
    </citation>
    <scope>NUCLEOTIDE SEQUENCE [LARGE SCALE GENOMIC DNA]</scope>
</reference>
<accession>A0AAV4BKX9</accession>
<protein>
    <submittedName>
        <fullName evidence="2">Uncharacterized protein</fullName>
    </submittedName>
</protein>